<dbReference type="EMBL" id="KU295505">
    <property type="protein sequence ID" value="ANF04559.1"/>
    <property type="molecule type" value="Genomic_DNA"/>
</dbReference>
<gene>
    <name evidence="2" type="primary">stamp</name>
</gene>
<feature type="transmembrane region" description="Helical" evidence="1">
    <location>
        <begin position="21"/>
        <end position="46"/>
    </location>
</feature>
<dbReference type="Pfam" id="PF15438">
    <property type="entry name" value="Phyto-Amp"/>
    <property type="match status" value="1"/>
</dbReference>
<feature type="transmembrane region" description="Helical" evidence="1">
    <location>
        <begin position="144"/>
        <end position="165"/>
    </location>
</feature>
<name>A0A172W5H7_9MOLU</name>
<sequence>QDTNQKIYRKEIKMQNTKKSLVTKLTTLFVVAFVSLFAATSAFAAFGGKDLPTGTDTKEVAISADDVTNQSELVKALKKIDALKDVTENDFDVSLSSDKKEINLESKDGGQFKSGEITVKRRDLNDTEKAEKEAEKGSLWTSTLFIVLYVVAGVLVVAGVAFFVIKKRRQ</sequence>
<evidence type="ECO:0000313" key="2">
    <source>
        <dbReference type="EMBL" id="ANF04559.1"/>
    </source>
</evidence>
<dbReference type="AlphaFoldDB" id="A0A172W5H7"/>
<proteinExistence type="predicted"/>
<keyword evidence="1" id="KW-0472">Membrane</keyword>
<keyword evidence="1" id="KW-1133">Transmembrane helix</keyword>
<evidence type="ECO:0000256" key="1">
    <source>
        <dbReference type="SAM" id="Phobius"/>
    </source>
</evidence>
<feature type="non-terminal residue" evidence="2">
    <location>
        <position position="1"/>
    </location>
</feature>
<accession>A0A172W5H7</accession>
<feature type="non-terminal residue" evidence="2">
    <location>
        <position position="170"/>
    </location>
</feature>
<organism evidence="2">
    <name type="scientific">Candidatus Phytoplasma solani</name>
    <dbReference type="NCBI Taxonomy" id="69896"/>
    <lineage>
        <taxon>Bacteria</taxon>
        <taxon>Bacillati</taxon>
        <taxon>Mycoplasmatota</taxon>
        <taxon>Mollicutes</taxon>
        <taxon>Acholeplasmatales</taxon>
        <taxon>Acholeplasmataceae</taxon>
        <taxon>Candidatus Phytoplasma</taxon>
        <taxon>16SrXII (Stolbur group)</taxon>
    </lineage>
</organism>
<dbReference type="InterPro" id="IPR029216">
    <property type="entry name" value="Phyto-Amp"/>
</dbReference>
<protein>
    <submittedName>
        <fullName evidence="2">Antigenic membrane protein</fullName>
    </submittedName>
</protein>
<reference evidence="2" key="1">
    <citation type="submission" date="2015-12" db="EMBL/GenBank/DDBJ databases">
        <title>First report of 'Candidatus Phytoplasma solani' in pepper and celery in Bosnia and Herzegovina.</title>
        <authorList>
            <person name="Delic D."/>
            <person name="Contaldo N."/>
            <person name="Lolic B."/>
            <person name="Moravcevic D."/>
            <person name="Bertaccini A."/>
        </authorList>
    </citation>
    <scope>NUCLEOTIDE SEQUENCE</scope>
    <source>
        <strain evidence="2">C1_Rgg35/Rqg31</strain>
    </source>
</reference>
<keyword evidence="1" id="KW-0812">Transmembrane</keyword>